<feature type="binding site" description="axial binding residue" evidence="7">
    <location>
        <position position="417"/>
    </location>
    <ligand>
        <name>heme</name>
        <dbReference type="ChEBI" id="CHEBI:30413"/>
    </ligand>
    <ligandPart>
        <name>Fe</name>
        <dbReference type="ChEBI" id="CHEBI:18248"/>
    </ligandPart>
</feature>
<proteinExistence type="inferred from homology"/>
<dbReference type="CDD" id="cd20620">
    <property type="entry name" value="CYP132-like"/>
    <property type="match status" value="1"/>
</dbReference>
<dbReference type="PRINTS" id="PR00385">
    <property type="entry name" value="P450"/>
</dbReference>
<dbReference type="InterPro" id="IPR002401">
    <property type="entry name" value="Cyt_P450_E_grp-I"/>
</dbReference>
<dbReference type="EMBL" id="ANAH02000001">
    <property type="protein sequence ID" value="EPX64696.1"/>
    <property type="molecule type" value="Genomic_DNA"/>
</dbReference>
<evidence type="ECO:0000256" key="3">
    <source>
        <dbReference type="ARBA" id="ARBA00022723"/>
    </source>
</evidence>
<dbReference type="Pfam" id="PF00067">
    <property type="entry name" value="p450"/>
    <property type="match status" value="1"/>
</dbReference>
<evidence type="ECO:0000256" key="1">
    <source>
        <dbReference type="ARBA" id="ARBA00010617"/>
    </source>
</evidence>
<accession>S9PNV5</accession>
<evidence type="ECO:0000256" key="2">
    <source>
        <dbReference type="ARBA" id="ARBA00022617"/>
    </source>
</evidence>
<evidence type="ECO:0000313" key="8">
    <source>
        <dbReference type="EMBL" id="EPX64696.1"/>
    </source>
</evidence>
<dbReference type="GO" id="GO:0004497">
    <property type="term" value="F:monooxygenase activity"/>
    <property type="evidence" value="ECO:0007669"/>
    <property type="project" value="UniProtKB-KW"/>
</dbReference>
<dbReference type="InterPro" id="IPR050196">
    <property type="entry name" value="Cytochrome_P450_Monoox"/>
</dbReference>
<protein>
    <submittedName>
        <fullName evidence="8">Cytochrome P450</fullName>
    </submittedName>
</protein>
<keyword evidence="2 7" id="KW-0349">Heme</keyword>
<dbReference type="eggNOG" id="COG2124">
    <property type="taxonomic scope" value="Bacteria"/>
</dbReference>
<dbReference type="InterPro" id="IPR001128">
    <property type="entry name" value="Cyt_P450"/>
</dbReference>
<keyword evidence="3 7" id="KW-0479">Metal-binding</keyword>
<keyword evidence="4" id="KW-0560">Oxidoreductase</keyword>
<dbReference type="GO" id="GO:0016705">
    <property type="term" value="F:oxidoreductase activity, acting on paired donors, with incorporation or reduction of molecular oxygen"/>
    <property type="evidence" value="ECO:0007669"/>
    <property type="project" value="InterPro"/>
</dbReference>
<evidence type="ECO:0000256" key="7">
    <source>
        <dbReference type="PIRSR" id="PIRSR602401-1"/>
    </source>
</evidence>
<keyword evidence="6" id="KW-0503">Monooxygenase</keyword>
<dbReference type="InterPro" id="IPR036396">
    <property type="entry name" value="Cyt_P450_sf"/>
</dbReference>
<comment type="cofactor">
    <cofactor evidence="7">
        <name>heme</name>
        <dbReference type="ChEBI" id="CHEBI:30413"/>
    </cofactor>
</comment>
<comment type="caution">
    <text evidence="8">The sequence shown here is derived from an EMBL/GenBank/DDBJ whole genome shotgun (WGS) entry which is preliminary data.</text>
</comment>
<gene>
    <name evidence="8" type="ORF">D187_000118</name>
</gene>
<dbReference type="Gene3D" id="1.10.630.10">
    <property type="entry name" value="Cytochrome P450"/>
    <property type="match status" value="1"/>
</dbReference>
<evidence type="ECO:0000256" key="5">
    <source>
        <dbReference type="ARBA" id="ARBA00023004"/>
    </source>
</evidence>
<sequence length="469" mass="53866">MGRLPEDPTTMNTALAIDTPRPLKEYAPSTLELLKAIRREGFLGWMTNTWRQHGDLLRIRMGAQSLVLVTHPDHVRHVNVTRRESYDKGASYDVLREQLLGNGIVTATGEDWRWQRRLMAPFFTPRGVEKFYPIFLSDTQQLIERWRSQLQGSGRPVEMLEEMMRVTASVILHSVFSTESDEALVRIKNSIETMVSHISEMGMRPVQVPRWVPTPGNLRFRRAHKLVTAYIRELIERRRALPTEQWPDDLLTKLMTIRDEETGTLMAEQLLIDNGLTMFAAGHETTARTLSFLWYALSQNPEVERRLHAELDSVLGDAPPTLNDLKKLPYTLQVVKEVLRLYPAAPMYARDAVADDELDGVRIPAGTRMLVFSYGTHRHPDFWVEPERFDPDRWLPEREAARHAHAYHPFAIGPRICLGNNFSLLETHVMTAMLARRFKLRLKPGHVPRIDMFGTLGSSNGLPMLIEAR</sequence>
<dbReference type="Proteomes" id="UP000011682">
    <property type="component" value="Unassembled WGS sequence"/>
</dbReference>
<name>S9PNV5_CYSF2</name>
<dbReference type="PRINTS" id="PR00463">
    <property type="entry name" value="EP450I"/>
</dbReference>
<dbReference type="AlphaFoldDB" id="S9PNV5"/>
<dbReference type="GO" id="GO:0005506">
    <property type="term" value="F:iron ion binding"/>
    <property type="evidence" value="ECO:0007669"/>
    <property type="project" value="InterPro"/>
</dbReference>
<reference evidence="8" key="1">
    <citation type="submission" date="2013-05" db="EMBL/GenBank/DDBJ databases">
        <title>Genome assembly of Cystobacter fuscus DSM 2262.</title>
        <authorList>
            <person name="Sharma G."/>
            <person name="Khatri I."/>
            <person name="Kaur C."/>
            <person name="Mayilraj S."/>
            <person name="Subramanian S."/>
        </authorList>
    </citation>
    <scope>NUCLEOTIDE SEQUENCE [LARGE SCALE GENOMIC DNA]</scope>
    <source>
        <strain evidence="8">DSM 2262</strain>
    </source>
</reference>
<keyword evidence="9" id="KW-1185">Reference proteome</keyword>
<evidence type="ECO:0000313" key="9">
    <source>
        <dbReference type="Proteomes" id="UP000011682"/>
    </source>
</evidence>
<evidence type="ECO:0000256" key="6">
    <source>
        <dbReference type="ARBA" id="ARBA00023033"/>
    </source>
</evidence>
<keyword evidence="5 7" id="KW-0408">Iron</keyword>
<organism evidence="8 9">
    <name type="scientific">Cystobacter fuscus (strain ATCC 25194 / DSM 2262 / NBRC 100088 / M29)</name>
    <dbReference type="NCBI Taxonomy" id="1242864"/>
    <lineage>
        <taxon>Bacteria</taxon>
        <taxon>Pseudomonadati</taxon>
        <taxon>Myxococcota</taxon>
        <taxon>Myxococcia</taxon>
        <taxon>Myxococcales</taxon>
        <taxon>Cystobacterineae</taxon>
        <taxon>Archangiaceae</taxon>
        <taxon>Cystobacter</taxon>
    </lineage>
</organism>
<dbReference type="PANTHER" id="PTHR24291:SF50">
    <property type="entry name" value="BIFUNCTIONAL ALBAFLAVENONE MONOOXYGENASE_TERPENE SYNTHASE"/>
    <property type="match status" value="1"/>
</dbReference>
<evidence type="ECO:0000256" key="4">
    <source>
        <dbReference type="ARBA" id="ARBA00023002"/>
    </source>
</evidence>
<dbReference type="GO" id="GO:0020037">
    <property type="term" value="F:heme binding"/>
    <property type="evidence" value="ECO:0007669"/>
    <property type="project" value="InterPro"/>
</dbReference>
<dbReference type="SUPFAM" id="SSF48264">
    <property type="entry name" value="Cytochrome P450"/>
    <property type="match status" value="1"/>
</dbReference>
<comment type="similarity">
    <text evidence="1">Belongs to the cytochrome P450 family.</text>
</comment>
<dbReference type="PANTHER" id="PTHR24291">
    <property type="entry name" value="CYTOCHROME P450 FAMILY 4"/>
    <property type="match status" value="1"/>
</dbReference>